<evidence type="ECO:0000313" key="4">
    <source>
        <dbReference type="Proteomes" id="UP001408789"/>
    </source>
</evidence>
<comment type="caution">
    <text evidence="3">The sequence shown here is derived from an EMBL/GenBank/DDBJ whole genome shotgun (WGS) entry which is preliminary data.</text>
</comment>
<proteinExistence type="predicted"/>
<accession>A0AAP0CLT6</accession>
<evidence type="ECO:0000256" key="2">
    <source>
        <dbReference type="SAM" id="SignalP"/>
    </source>
</evidence>
<gene>
    <name evidence="3" type="ORF">SSX86_023899</name>
</gene>
<evidence type="ECO:0008006" key="5">
    <source>
        <dbReference type="Google" id="ProtNLM"/>
    </source>
</evidence>
<evidence type="ECO:0000256" key="1">
    <source>
        <dbReference type="SAM" id="MobiDB-lite"/>
    </source>
</evidence>
<feature type="compositionally biased region" description="Gly residues" evidence="1">
    <location>
        <begin position="267"/>
        <end position="276"/>
    </location>
</feature>
<organism evidence="3 4">
    <name type="scientific">Deinandra increscens subsp. villosa</name>
    <dbReference type="NCBI Taxonomy" id="3103831"/>
    <lineage>
        <taxon>Eukaryota</taxon>
        <taxon>Viridiplantae</taxon>
        <taxon>Streptophyta</taxon>
        <taxon>Embryophyta</taxon>
        <taxon>Tracheophyta</taxon>
        <taxon>Spermatophyta</taxon>
        <taxon>Magnoliopsida</taxon>
        <taxon>eudicotyledons</taxon>
        <taxon>Gunneridae</taxon>
        <taxon>Pentapetalae</taxon>
        <taxon>asterids</taxon>
        <taxon>campanulids</taxon>
        <taxon>Asterales</taxon>
        <taxon>Asteraceae</taxon>
        <taxon>Asteroideae</taxon>
        <taxon>Heliantheae alliance</taxon>
        <taxon>Madieae</taxon>
        <taxon>Madiinae</taxon>
        <taxon>Deinandra</taxon>
    </lineage>
</organism>
<feature type="chain" id="PRO_5043019212" description="DUF4283 domain-containing protein" evidence="2">
    <location>
        <begin position="25"/>
        <end position="612"/>
    </location>
</feature>
<dbReference type="Proteomes" id="UP001408789">
    <property type="component" value="Unassembled WGS sequence"/>
</dbReference>
<sequence>MHGVQVRYLGGLWALLTCINQGMAGDVLDLEDSWREWFSELRIWRGQSFPYQRIAWVFLQGLPPQLWDGEVFDLIVKRLGTVVHRSDVDLNDCNMARNCIGVLVEGMAKVEGVIKVRWGDHCFDCRVSEMHEDCEPDFVSVVTKKEQGGNSVVTPEGDVRWEAAGAGQIRRRVDKAGQVSGPCSWASQGGRGDGVNVGNVGPMEKDEGNVKLDEGPVEFNGVHEGESGVCAGNDILCRSSGFRENTSIPTEISRSKGLSDPNEGIQEDGGGRATGGRGEKDGNGTRMANFDGRSKEDKQRLEDLKVANEVINSLQHIPKAAYRRYFHSQRPSYDINFYLRLDLRFIVGLHEIDQEMFITRADNGVGNDLCHLAPNYAILVHWSDDDDDVDEVIAPPSAPAEAGQPEPPAEADQTNDVQIAPVITFSEIGRINKNVAYKVPPKVATLVDLAETMLLNIKVEDQEVYVAEVRKEDTDRKPRNWSITILADNGVGNDLCHLAPNYAIPVHWSDDDDDVDEVIAPPSAPAEAGQPEPPAEADQTNDVQIGPVITFSEIGRINKNVAYKVPPKVATLVDLAETMLLNIKVEDQEVYVAEVRKEDTDRKPRKCDQRKW</sequence>
<protein>
    <recommendedName>
        <fullName evidence="5">DUF4283 domain-containing protein</fullName>
    </recommendedName>
</protein>
<keyword evidence="4" id="KW-1185">Reference proteome</keyword>
<keyword evidence="2" id="KW-0732">Signal</keyword>
<dbReference type="EMBL" id="JBCNJP010000024">
    <property type="protein sequence ID" value="KAK9056537.1"/>
    <property type="molecule type" value="Genomic_DNA"/>
</dbReference>
<evidence type="ECO:0000313" key="3">
    <source>
        <dbReference type="EMBL" id="KAK9056537.1"/>
    </source>
</evidence>
<dbReference type="AlphaFoldDB" id="A0AAP0CLT6"/>
<feature type="signal peptide" evidence="2">
    <location>
        <begin position="1"/>
        <end position="24"/>
    </location>
</feature>
<feature type="region of interest" description="Disordered" evidence="1">
    <location>
        <begin position="520"/>
        <end position="541"/>
    </location>
</feature>
<reference evidence="3 4" key="1">
    <citation type="submission" date="2024-04" db="EMBL/GenBank/DDBJ databases">
        <title>The reference genome of an endangered Asteraceae, Deinandra increscens subsp. villosa, native to the Central Coast of California.</title>
        <authorList>
            <person name="Guilliams M."/>
            <person name="Hasenstab-Lehman K."/>
            <person name="Meyer R."/>
            <person name="Mcevoy S."/>
        </authorList>
    </citation>
    <scope>NUCLEOTIDE SEQUENCE [LARGE SCALE GENOMIC DNA]</scope>
    <source>
        <tissue evidence="3">Leaf</tissue>
    </source>
</reference>
<name>A0AAP0CLT6_9ASTR</name>
<feature type="region of interest" description="Disordered" evidence="1">
    <location>
        <begin position="393"/>
        <end position="415"/>
    </location>
</feature>
<feature type="region of interest" description="Disordered" evidence="1">
    <location>
        <begin position="248"/>
        <end position="297"/>
    </location>
</feature>